<proteinExistence type="predicted"/>
<dbReference type="Proteomes" id="UP001558613">
    <property type="component" value="Unassembled WGS sequence"/>
</dbReference>
<comment type="caution">
    <text evidence="1">The sequence shown here is derived from an EMBL/GenBank/DDBJ whole genome shotgun (WGS) entry which is preliminary data.</text>
</comment>
<evidence type="ECO:0000313" key="1">
    <source>
        <dbReference type="EMBL" id="KAL1268523.1"/>
    </source>
</evidence>
<protein>
    <submittedName>
        <fullName evidence="1">Uncharacterized protein</fullName>
    </submittedName>
</protein>
<gene>
    <name evidence="1" type="ORF">QQF64_033886</name>
</gene>
<organism evidence="1 2">
    <name type="scientific">Cirrhinus molitorella</name>
    <name type="common">mud carp</name>
    <dbReference type="NCBI Taxonomy" id="172907"/>
    <lineage>
        <taxon>Eukaryota</taxon>
        <taxon>Metazoa</taxon>
        <taxon>Chordata</taxon>
        <taxon>Craniata</taxon>
        <taxon>Vertebrata</taxon>
        <taxon>Euteleostomi</taxon>
        <taxon>Actinopterygii</taxon>
        <taxon>Neopterygii</taxon>
        <taxon>Teleostei</taxon>
        <taxon>Ostariophysi</taxon>
        <taxon>Cypriniformes</taxon>
        <taxon>Cyprinidae</taxon>
        <taxon>Labeoninae</taxon>
        <taxon>Labeonini</taxon>
        <taxon>Cirrhinus</taxon>
    </lineage>
</organism>
<dbReference type="EMBL" id="JAYMGO010000009">
    <property type="protein sequence ID" value="KAL1268523.1"/>
    <property type="molecule type" value="Genomic_DNA"/>
</dbReference>
<evidence type="ECO:0000313" key="2">
    <source>
        <dbReference type="Proteomes" id="UP001558613"/>
    </source>
</evidence>
<name>A0ABR3MV51_9TELE</name>
<sequence length="202" mass="22684">MTVLFSSPQSGENVEKHFQNLQNSMQTISFYEGSDHAKNDLEVNIGPTTFQSHFEEIVANAPVDEKGEPNEYYSRTFMPNLVKYFLPQAPLWSGLMLGDLGRHGKGPAYKSLSKLYMRCSQLATQAAVKGHQKPAEGQKTVSDTCLTGTKPDKVSPHFPHCICLGQPTPNPHFWAVPLWPHTGPIVWGPHVPRISRWYWGPR</sequence>
<keyword evidence="2" id="KW-1185">Reference proteome</keyword>
<reference evidence="1 2" key="1">
    <citation type="submission" date="2023-09" db="EMBL/GenBank/DDBJ databases">
        <authorList>
            <person name="Wang M."/>
        </authorList>
    </citation>
    <scope>NUCLEOTIDE SEQUENCE [LARGE SCALE GENOMIC DNA]</scope>
    <source>
        <strain evidence="1">GT-2023</strain>
        <tissue evidence="1">Liver</tissue>
    </source>
</reference>
<accession>A0ABR3MV51</accession>